<dbReference type="InterPro" id="IPR017850">
    <property type="entry name" value="Alkaline_phosphatase_core_sf"/>
</dbReference>
<sequence>MDKLLYQYTLTIVSLILFLYGYFPVQQNQSQDAIAPPTYLNDIKINVDDVYKAQADRIVVVVIDALRMDFVTNKNLPFITSTFHKDGCMLDVHVHSPTVTLPRIKALTTGRVPQFFDVVLNLASTEVLNDSVLHRAKQAGKRIIFYGDDTWVNLYPNMFERYEGVSSFFVNDYTEVDNNVTRNVEKELNNNDWDLMLLHYLGLDHIGHVYGPFSHLVENKLLEMDNIVKTIYQKTQSHEKKTLIFVTGDHGMKDSGGHGGTTLEETSVPLLILGNNCKNDSIVQTDISATLAALMGLTLPSGNTGRINLNIFGTLTHDRTLYILNYGACSLKSQTMDYENVFEKASSVYYKFLQTRDEVYAENAKILYQRKNTKFVELSSALPELLLLMLKASWMKILDLSLFCMEQ</sequence>
<keyword evidence="7" id="KW-0256">Endoplasmic reticulum</keyword>
<protein>
    <recommendedName>
        <fullName evidence="13">GPI ethanolamine phosphate transferase 2</fullName>
    </recommendedName>
</protein>
<accession>A0AAN7Q7R0</accession>
<evidence type="ECO:0000256" key="7">
    <source>
        <dbReference type="ARBA" id="ARBA00022824"/>
    </source>
</evidence>
<proteinExistence type="inferred from homology"/>
<dbReference type="GO" id="GO:0005789">
    <property type="term" value="C:endoplasmic reticulum membrane"/>
    <property type="evidence" value="ECO:0007669"/>
    <property type="project" value="UniProtKB-SubCell"/>
</dbReference>
<dbReference type="SUPFAM" id="SSF53649">
    <property type="entry name" value="Alkaline phosphatase-like"/>
    <property type="match status" value="1"/>
</dbReference>
<keyword evidence="4" id="KW-0337">GPI-anchor biosynthesis</keyword>
<feature type="transmembrane region" description="Helical" evidence="10">
    <location>
        <begin position="5"/>
        <end position="23"/>
    </location>
</feature>
<evidence type="ECO:0000313" key="12">
    <source>
        <dbReference type="Proteomes" id="UP001353858"/>
    </source>
</evidence>
<comment type="pathway">
    <text evidence="2">Glycolipid biosynthesis; glycosylphosphatidylinositol-anchor biosynthesis.</text>
</comment>
<keyword evidence="12" id="KW-1185">Reference proteome</keyword>
<keyword evidence="6 10" id="KW-0812">Transmembrane</keyword>
<evidence type="ECO:0000256" key="2">
    <source>
        <dbReference type="ARBA" id="ARBA00004687"/>
    </source>
</evidence>
<organism evidence="11 12">
    <name type="scientific">Aquatica leii</name>
    <dbReference type="NCBI Taxonomy" id="1421715"/>
    <lineage>
        <taxon>Eukaryota</taxon>
        <taxon>Metazoa</taxon>
        <taxon>Ecdysozoa</taxon>
        <taxon>Arthropoda</taxon>
        <taxon>Hexapoda</taxon>
        <taxon>Insecta</taxon>
        <taxon>Pterygota</taxon>
        <taxon>Neoptera</taxon>
        <taxon>Endopterygota</taxon>
        <taxon>Coleoptera</taxon>
        <taxon>Polyphaga</taxon>
        <taxon>Elateriformia</taxon>
        <taxon>Elateroidea</taxon>
        <taxon>Lampyridae</taxon>
        <taxon>Luciolinae</taxon>
        <taxon>Aquatica</taxon>
    </lineage>
</organism>
<dbReference type="AlphaFoldDB" id="A0AAN7Q7R0"/>
<evidence type="ECO:0000256" key="10">
    <source>
        <dbReference type="SAM" id="Phobius"/>
    </source>
</evidence>
<dbReference type="PANTHER" id="PTHR23072:SF0">
    <property type="entry name" value="GPI ETHANOLAMINE PHOSPHATE TRANSFERASE 2"/>
    <property type="match status" value="1"/>
</dbReference>
<evidence type="ECO:0000256" key="1">
    <source>
        <dbReference type="ARBA" id="ARBA00004477"/>
    </source>
</evidence>
<dbReference type="Pfam" id="PF01663">
    <property type="entry name" value="Phosphodiest"/>
    <property type="match status" value="1"/>
</dbReference>
<dbReference type="GO" id="GO:0051267">
    <property type="term" value="F:CP2 mannose-ethanolamine phosphotransferase activity"/>
    <property type="evidence" value="ECO:0007669"/>
    <property type="project" value="TreeGrafter"/>
</dbReference>
<dbReference type="InterPro" id="IPR002591">
    <property type="entry name" value="Phosphodiest/P_Trfase"/>
</dbReference>
<dbReference type="InterPro" id="IPR037674">
    <property type="entry name" value="PIG-G_N"/>
</dbReference>
<reference evidence="12" key="1">
    <citation type="submission" date="2023-01" db="EMBL/GenBank/DDBJ databases">
        <title>Key to firefly adult light organ development and bioluminescence: homeobox transcription factors regulate luciferase expression and transportation to peroxisome.</title>
        <authorList>
            <person name="Fu X."/>
        </authorList>
    </citation>
    <scope>NUCLEOTIDE SEQUENCE [LARGE SCALE GENOMIC DNA]</scope>
</reference>
<evidence type="ECO:0000256" key="4">
    <source>
        <dbReference type="ARBA" id="ARBA00022502"/>
    </source>
</evidence>
<evidence type="ECO:0000256" key="9">
    <source>
        <dbReference type="ARBA" id="ARBA00023136"/>
    </source>
</evidence>
<name>A0AAN7Q7R0_9COLE</name>
<dbReference type="Proteomes" id="UP001353858">
    <property type="component" value="Unassembled WGS sequence"/>
</dbReference>
<evidence type="ECO:0000256" key="8">
    <source>
        <dbReference type="ARBA" id="ARBA00022989"/>
    </source>
</evidence>
<dbReference type="GO" id="GO:0006506">
    <property type="term" value="P:GPI anchor biosynthetic process"/>
    <property type="evidence" value="ECO:0007669"/>
    <property type="project" value="UniProtKB-KW"/>
</dbReference>
<keyword evidence="5" id="KW-0808">Transferase</keyword>
<comment type="subcellular location">
    <subcellularLocation>
        <location evidence="1">Endoplasmic reticulum membrane</location>
        <topology evidence="1">Multi-pass membrane protein</topology>
    </subcellularLocation>
</comment>
<keyword evidence="9 10" id="KW-0472">Membrane</keyword>
<comment type="caution">
    <text evidence="11">The sequence shown here is derived from an EMBL/GenBank/DDBJ whole genome shotgun (WGS) entry which is preliminary data.</text>
</comment>
<dbReference type="PANTHER" id="PTHR23072">
    <property type="entry name" value="PHOSPHATIDYLINOSITOL GLYCAN-RELATED"/>
    <property type="match status" value="1"/>
</dbReference>
<gene>
    <name evidence="11" type="ORF">RN001_001233</name>
</gene>
<evidence type="ECO:0000313" key="11">
    <source>
        <dbReference type="EMBL" id="KAK4884962.1"/>
    </source>
</evidence>
<evidence type="ECO:0000256" key="5">
    <source>
        <dbReference type="ARBA" id="ARBA00022679"/>
    </source>
</evidence>
<comment type="similarity">
    <text evidence="3">Belongs to the PIGG/PIGN/PIGO family. PIGG subfamily.</text>
</comment>
<evidence type="ECO:0000256" key="6">
    <source>
        <dbReference type="ARBA" id="ARBA00022692"/>
    </source>
</evidence>
<evidence type="ECO:0008006" key="13">
    <source>
        <dbReference type="Google" id="ProtNLM"/>
    </source>
</evidence>
<dbReference type="CDD" id="cd16024">
    <property type="entry name" value="GPI_EPT_2"/>
    <property type="match status" value="1"/>
</dbReference>
<evidence type="ECO:0000256" key="3">
    <source>
        <dbReference type="ARBA" id="ARBA00005315"/>
    </source>
</evidence>
<dbReference type="InterPro" id="IPR039527">
    <property type="entry name" value="PIGG/GPI7"/>
</dbReference>
<keyword evidence="8 10" id="KW-1133">Transmembrane helix</keyword>
<dbReference type="Gene3D" id="3.40.720.10">
    <property type="entry name" value="Alkaline Phosphatase, subunit A"/>
    <property type="match status" value="1"/>
</dbReference>
<dbReference type="EMBL" id="JARPUR010000001">
    <property type="protein sequence ID" value="KAK4884962.1"/>
    <property type="molecule type" value="Genomic_DNA"/>
</dbReference>